<dbReference type="PANTHER" id="PTHR47965:SF103">
    <property type="entry name" value="EUKARYOTIC ASPARTYL PROTEASE FAMILY PROTEIN"/>
    <property type="match status" value="1"/>
</dbReference>
<feature type="chain" id="PRO_5044781837" description="Peptidase A1 domain-containing protein" evidence="5">
    <location>
        <begin position="25"/>
        <end position="443"/>
    </location>
</feature>
<gene>
    <name evidence="7" type="ORF">CASFOL_029771</name>
</gene>
<dbReference type="SUPFAM" id="SSF50630">
    <property type="entry name" value="Acid proteases"/>
    <property type="match status" value="1"/>
</dbReference>
<feature type="domain" description="Peptidase A1" evidence="6">
    <location>
        <begin position="49"/>
        <end position="424"/>
    </location>
</feature>
<dbReference type="AlphaFoldDB" id="A0ABD3CBY6"/>
<dbReference type="InterPro" id="IPR033868">
    <property type="entry name" value="Xylanase_inhibitor_I-like"/>
</dbReference>
<dbReference type="Gene3D" id="2.40.70.10">
    <property type="entry name" value="Acid Proteases"/>
    <property type="match status" value="2"/>
</dbReference>
<dbReference type="FunFam" id="2.40.70.10:FF:000045">
    <property type="entry name" value="Basic 7S globulin"/>
    <property type="match status" value="1"/>
</dbReference>
<comment type="caution">
    <text evidence="7">The sequence shown here is derived from an EMBL/GenBank/DDBJ whole genome shotgun (WGS) entry which is preliminary data.</text>
</comment>
<feature type="signal peptide" evidence="5">
    <location>
        <begin position="1"/>
        <end position="24"/>
    </location>
</feature>
<dbReference type="PANTHER" id="PTHR47965">
    <property type="entry name" value="ASPARTYL PROTEASE-RELATED"/>
    <property type="match status" value="1"/>
</dbReference>
<name>A0ABD3CBY6_9LAMI</name>
<keyword evidence="8" id="KW-1185">Reference proteome</keyword>
<evidence type="ECO:0000313" key="7">
    <source>
        <dbReference type="EMBL" id="KAL3626222.1"/>
    </source>
</evidence>
<dbReference type="EMBL" id="JAVIJP010000047">
    <property type="protein sequence ID" value="KAL3626222.1"/>
    <property type="molecule type" value="Genomic_DNA"/>
</dbReference>
<dbReference type="Pfam" id="PF14543">
    <property type="entry name" value="TAXi_N"/>
    <property type="match status" value="1"/>
</dbReference>
<dbReference type="InterPro" id="IPR001461">
    <property type="entry name" value="Aspartic_peptidase_A1"/>
</dbReference>
<evidence type="ECO:0000256" key="5">
    <source>
        <dbReference type="SAM" id="SignalP"/>
    </source>
</evidence>
<dbReference type="PROSITE" id="PS51767">
    <property type="entry name" value="PEPTIDASE_A1"/>
    <property type="match status" value="1"/>
</dbReference>
<dbReference type="InterPro" id="IPR033121">
    <property type="entry name" value="PEPTIDASE_A1"/>
</dbReference>
<proteinExistence type="inferred from homology"/>
<dbReference type="Pfam" id="PF14541">
    <property type="entry name" value="TAXi_C"/>
    <property type="match status" value="1"/>
</dbReference>
<sequence>MSFPFTPILCFIFSIFLLNTPGSARTPVKPFRPWALILQVTKDPSTNQYLTTISQKTPLKPVKLTLDLGGKNLWVACDRAEYNSSTYRPALCRSPQCKTAKSKSCGDCWVGSPMPGCNNNTCSNVVYNTFIKSCQIGELATDVAALRSTDGSNLGPVVRVPNFLFSCGSLFLGEELAKGVKGIAGFGKTETSIPSILSKALKIPKKFAICLSSYKGVVFIGNGPYVMLPNIPISDRLVYTPLITNPVTTVRPIMDDFPDKSWPSFEYFIGVKSVKVNSKTVPLSPKSLKIDLKGNGGTKISTVEPYTVLQSSIYNAIIKAFTNAISKVPRVGPVGQFSTCYKRSSLGSTRLGPGVPTIELGLENNVTWMIFGANSMVMVNKSEVACLAFVDGGKKPRTSIVIGGHQLEDNLLEFDVEKSRLGFSSTLLGRQTTCSNFNFTAKS</sequence>
<evidence type="ECO:0000313" key="8">
    <source>
        <dbReference type="Proteomes" id="UP001632038"/>
    </source>
</evidence>
<keyword evidence="3" id="KW-0964">Secreted</keyword>
<evidence type="ECO:0000256" key="2">
    <source>
        <dbReference type="ARBA" id="ARBA00007447"/>
    </source>
</evidence>
<protein>
    <recommendedName>
        <fullName evidence="6">Peptidase A1 domain-containing protein</fullName>
    </recommendedName>
</protein>
<evidence type="ECO:0000256" key="4">
    <source>
        <dbReference type="ARBA" id="ARBA00022729"/>
    </source>
</evidence>
<evidence type="ECO:0000259" key="6">
    <source>
        <dbReference type="PROSITE" id="PS51767"/>
    </source>
</evidence>
<dbReference type="Proteomes" id="UP001632038">
    <property type="component" value="Unassembled WGS sequence"/>
</dbReference>
<comment type="similarity">
    <text evidence="2">Belongs to the peptidase A1 family.</text>
</comment>
<keyword evidence="4 5" id="KW-0732">Signal</keyword>
<accession>A0ABD3CBY6</accession>
<dbReference type="FunFam" id="2.40.70.10:FF:000041">
    <property type="entry name" value="Basic 7S globulin"/>
    <property type="match status" value="1"/>
</dbReference>
<dbReference type="InterPro" id="IPR032799">
    <property type="entry name" value="TAXi_C"/>
</dbReference>
<organism evidence="7 8">
    <name type="scientific">Castilleja foliolosa</name>
    <dbReference type="NCBI Taxonomy" id="1961234"/>
    <lineage>
        <taxon>Eukaryota</taxon>
        <taxon>Viridiplantae</taxon>
        <taxon>Streptophyta</taxon>
        <taxon>Embryophyta</taxon>
        <taxon>Tracheophyta</taxon>
        <taxon>Spermatophyta</taxon>
        <taxon>Magnoliopsida</taxon>
        <taxon>eudicotyledons</taxon>
        <taxon>Gunneridae</taxon>
        <taxon>Pentapetalae</taxon>
        <taxon>asterids</taxon>
        <taxon>lamiids</taxon>
        <taxon>Lamiales</taxon>
        <taxon>Orobanchaceae</taxon>
        <taxon>Pedicularideae</taxon>
        <taxon>Castillejinae</taxon>
        <taxon>Castilleja</taxon>
    </lineage>
</organism>
<dbReference type="InterPro" id="IPR032861">
    <property type="entry name" value="TAXi_N"/>
</dbReference>
<comment type="subcellular location">
    <subcellularLocation>
        <location evidence="1">Secreted</location>
        <location evidence="1">Extracellular space</location>
    </subcellularLocation>
</comment>
<dbReference type="GO" id="GO:0005576">
    <property type="term" value="C:extracellular region"/>
    <property type="evidence" value="ECO:0007669"/>
    <property type="project" value="UniProtKB-SubCell"/>
</dbReference>
<dbReference type="InterPro" id="IPR021109">
    <property type="entry name" value="Peptidase_aspartic_dom_sf"/>
</dbReference>
<evidence type="ECO:0000256" key="1">
    <source>
        <dbReference type="ARBA" id="ARBA00004239"/>
    </source>
</evidence>
<reference evidence="8" key="1">
    <citation type="journal article" date="2024" name="IScience">
        <title>Strigolactones Initiate the Formation of Haustorium-like Structures in Castilleja.</title>
        <authorList>
            <person name="Buerger M."/>
            <person name="Peterson D."/>
            <person name="Chory J."/>
        </authorList>
    </citation>
    <scope>NUCLEOTIDE SEQUENCE [LARGE SCALE GENOMIC DNA]</scope>
</reference>
<evidence type="ECO:0000256" key="3">
    <source>
        <dbReference type="ARBA" id="ARBA00022525"/>
    </source>
</evidence>
<dbReference type="CDD" id="cd05489">
    <property type="entry name" value="xylanase_inhibitor_I_like"/>
    <property type="match status" value="1"/>
</dbReference>